<protein>
    <submittedName>
        <fullName evidence="2">Rhodanese-like domain-containing protein</fullName>
    </submittedName>
</protein>
<feature type="domain" description="Rhodanese" evidence="1">
    <location>
        <begin position="52"/>
        <end position="89"/>
    </location>
</feature>
<dbReference type="EMBL" id="JBHLYR010000031">
    <property type="protein sequence ID" value="MFB9992112.1"/>
    <property type="molecule type" value="Genomic_DNA"/>
</dbReference>
<comment type="caution">
    <text evidence="2">The sequence shown here is derived from an EMBL/GenBank/DDBJ whole genome shotgun (WGS) entry which is preliminary data.</text>
</comment>
<sequence length="91" mass="9642">MPISPDATLIDLRPEALRAAQPLGEYFRNPVLAVTLEAIEEGQHSLARVPGPLLVICERGVRSGLAARYLRADGLDADHVPGGVAALMSKS</sequence>
<dbReference type="SUPFAM" id="SSF52821">
    <property type="entry name" value="Rhodanese/Cell cycle control phosphatase"/>
    <property type="match status" value="1"/>
</dbReference>
<dbReference type="InterPro" id="IPR001763">
    <property type="entry name" value="Rhodanese-like_dom"/>
</dbReference>
<dbReference type="InterPro" id="IPR036873">
    <property type="entry name" value="Rhodanese-like_dom_sf"/>
</dbReference>
<organism evidence="2 3">
    <name type="scientific">Deinococcus oregonensis</name>
    <dbReference type="NCBI Taxonomy" id="1805970"/>
    <lineage>
        <taxon>Bacteria</taxon>
        <taxon>Thermotogati</taxon>
        <taxon>Deinococcota</taxon>
        <taxon>Deinococci</taxon>
        <taxon>Deinococcales</taxon>
        <taxon>Deinococcaceae</taxon>
        <taxon>Deinococcus</taxon>
    </lineage>
</organism>
<dbReference type="Gene3D" id="3.40.250.10">
    <property type="entry name" value="Rhodanese-like domain"/>
    <property type="match status" value="1"/>
</dbReference>
<dbReference type="Proteomes" id="UP001589733">
    <property type="component" value="Unassembled WGS sequence"/>
</dbReference>
<proteinExistence type="predicted"/>
<gene>
    <name evidence="2" type="ORF">ACFFLM_09090</name>
</gene>
<evidence type="ECO:0000259" key="1">
    <source>
        <dbReference type="PROSITE" id="PS50206"/>
    </source>
</evidence>
<keyword evidence="3" id="KW-1185">Reference proteome</keyword>
<dbReference type="RefSeq" id="WP_380008388.1">
    <property type="nucleotide sequence ID" value="NZ_JBHLYR010000031.1"/>
</dbReference>
<evidence type="ECO:0000313" key="2">
    <source>
        <dbReference type="EMBL" id="MFB9992112.1"/>
    </source>
</evidence>
<accession>A0ABV6AX70</accession>
<evidence type="ECO:0000313" key="3">
    <source>
        <dbReference type="Proteomes" id="UP001589733"/>
    </source>
</evidence>
<reference evidence="2 3" key="1">
    <citation type="submission" date="2024-09" db="EMBL/GenBank/DDBJ databases">
        <authorList>
            <person name="Sun Q."/>
            <person name="Mori K."/>
        </authorList>
    </citation>
    <scope>NUCLEOTIDE SEQUENCE [LARGE SCALE GENOMIC DNA]</scope>
    <source>
        <strain evidence="2 3">JCM 13503</strain>
    </source>
</reference>
<name>A0ABV6AX70_9DEIO</name>
<dbReference type="PROSITE" id="PS50206">
    <property type="entry name" value="RHODANESE_3"/>
    <property type="match status" value="1"/>
</dbReference>